<dbReference type="Pfam" id="PF03241">
    <property type="entry name" value="HpaB"/>
    <property type="match status" value="1"/>
</dbReference>
<evidence type="ECO:0000313" key="7">
    <source>
        <dbReference type="Proteomes" id="UP000746595"/>
    </source>
</evidence>
<dbReference type="SUPFAM" id="SSF47203">
    <property type="entry name" value="Acyl-CoA dehydrogenase C-terminal domain-like"/>
    <property type="match status" value="1"/>
</dbReference>
<comment type="caution">
    <text evidence="6">The sequence shown here is derived from an EMBL/GenBank/DDBJ whole genome shotgun (WGS) entry which is preliminary data.</text>
</comment>
<dbReference type="PIRSF" id="PIRSF000331">
    <property type="entry name" value="HpaA_HpaB"/>
    <property type="match status" value="1"/>
</dbReference>
<dbReference type="Pfam" id="PF11794">
    <property type="entry name" value="HpaB_N"/>
    <property type="match status" value="1"/>
</dbReference>
<keyword evidence="7" id="KW-1185">Reference proteome</keyword>
<keyword evidence="3" id="KW-0560">Oxidoreductase</keyword>
<dbReference type="Gene3D" id="1.20.140.10">
    <property type="entry name" value="Butyryl-CoA Dehydrogenase, subunit A, domain 3"/>
    <property type="match status" value="1"/>
</dbReference>
<sequence length="500" mass="55161">MSARNGAAYKEGLKDSREVWLGDQRIDVTEHPAFKGSINGMAAYFDYQHKYADDCLMTDADTGEEHNVSLLRPHNADDIARRHRAFDRLARYSNGMLGRTPDYVNVVLAGHASRKDIFDRSGDPVYFERLEAYWKHVQKHDLALTHTIVHAAIDKSVGELQGINEELTLRVVERTEAGLIVRGAKMLATLGPIADELYVYPAVPIQKGYEEYALSFAIPVATKGVVSVCRDHYGVDQDVVDKPFSSRFDEQDAVIIFDDVLVPWDRVFIDGQLDVYNALNGGTATGNTQQQTAIRASVKLEFAYDLCTQMAKVTGTDSKPDTATMLGEIYSYLRIARSVIHSAEVNASDWGGGAFFCHDDISALRTMMPLWMARVNDIIKSMGSHNLLATPTAAAFDEPRLGPLLRKYLPGAGGVSPEERAKIFRTAWDFAGSALGSRNELYERFYLGSIGRARALDHKKAQAKGVGGAFDAMFAELGIYPVINAPDDLNLTAVTVPTRA</sequence>
<protein>
    <submittedName>
        <fullName evidence="6">Aromatic ring hydroxylase</fullName>
    </submittedName>
</protein>
<gene>
    <name evidence="6" type="ORF">HED64_03070</name>
</gene>
<evidence type="ECO:0000256" key="1">
    <source>
        <dbReference type="ARBA" id="ARBA00022630"/>
    </source>
</evidence>
<reference evidence="6 7" key="1">
    <citation type="submission" date="2020-04" db="EMBL/GenBank/DDBJ databases">
        <title>Paeniglutamicibacter sp. ANT13_2, a novel actinomycete isolated from sediment in Antarctica.</title>
        <authorList>
            <person name="Sakdapetsiri C."/>
            <person name="Pinyakong O."/>
        </authorList>
    </citation>
    <scope>NUCLEOTIDE SEQUENCE [LARGE SCALE GENOMIC DNA]</scope>
    <source>
        <strain evidence="6 7">ANT13_2</strain>
    </source>
</reference>
<dbReference type="InterPro" id="IPR024719">
    <property type="entry name" value="HpaB/PvcC/4-BUDH_C"/>
</dbReference>
<organism evidence="6 7">
    <name type="scientific">Paeniglutamicibacter terrestris</name>
    <dbReference type="NCBI Taxonomy" id="2723403"/>
    <lineage>
        <taxon>Bacteria</taxon>
        <taxon>Bacillati</taxon>
        <taxon>Actinomycetota</taxon>
        <taxon>Actinomycetes</taxon>
        <taxon>Micrococcales</taxon>
        <taxon>Micrococcaceae</taxon>
        <taxon>Paeniglutamicibacter</taxon>
    </lineage>
</organism>
<dbReference type="InterPro" id="IPR046373">
    <property type="entry name" value="Acyl-CoA_Oxase/DH_mid-dom_sf"/>
</dbReference>
<feature type="domain" description="HpaB/PvcC/4-BUDH N-terminal" evidence="5">
    <location>
        <begin position="6"/>
        <end position="269"/>
    </location>
</feature>
<proteinExistence type="predicted"/>
<dbReference type="Gene3D" id="2.40.110.10">
    <property type="entry name" value="Butyryl-CoA Dehydrogenase, subunit A, domain 2"/>
    <property type="match status" value="1"/>
</dbReference>
<dbReference type="Proteomes" id="UP000746595">
    <property type="component" value="Unassembled WGS sequence"/>
</dbReference>
<dbReference type="PANTHER" id="PTHR36117:SF3">
    <property type="entry name" value="4-HYDROXYPHENYLACETATE 3-MONOOXYGENASE-RELATED"/>
    <property type="match status" value="1"/>
</dbReference>
<evidence type="ECO:0000256" key="2">
    <source>
        <dbReference type="ARBA" id="ARBA00022827"/>
    </source>
</evidence>
<keyword evidence="1" id="KW-0285">Flavoprotein</keyword>
<dbReference type="InterPro" id="IPR036250">
    <property type="entry name" value="AcylCo_DH-like_C"/>
</dbReference>
<feature type="domain" description="HpaB/PvcC/4-BUDH C-terminal" evidence="4">
    <location>
        <begin position="288"/>
        <end position="454"/>
    </location>
</feature>
<dbReference type="PANTHER" id="PTHR36117">
    <property type="entry name" value="4-HYDROXYPHENYLACETATE 3-MONOOXYGENASE-RELATED"/>
    <property type="match status" value="1"/>
</dbReference>
<name>A0ABX1G255_9MICC</name>
<dbReference type="InterPro" id="IPR009100">
    <property type="entry name" value="AcylCoA_DH/oxidase_NM_dom_sf"/>
</dbReference>
<dbReference type="SUPFAM" id="SSF56645">
    <property type="entry name" value="Acyl-CoA dehydrogenase NM domain-like"/>
    <property type="match status" value="1"/>
</dbReference>
<dbReference type="InterPro" id="IPR004925">
    <property type="entry name" value="HpaB/PvcC/4-BUDH"/>
</dbReference>
<evidence type="ECO:0000259" key="5">
    <source>
        <dbReference type="Pfam" id="PF11794"/>
    </source>
</evidence>
<evidence type="ECO:0000256" key="3">
    <source>
        <dbReference type="ARBA" id="ARBA00023002"/>
    </source>
</evidence>
<keyword evidence="2" id="KW-0274">FAD</keyword>
<dbReference type="RefSeq" id="WP_168150609.1">
    <property type="nucleotide sequence ID" value="NZ_JAAWVT010000001.1"/>
</dbReference>
<dbReference type="InterPro" id="IPR024674">
    <property type="entry name" value="HpaB/PvcC/4-BUDH_N"/>
</dbReference>
<evidence type="ECO:0000313" key="6">
    <source>
        <dbReference type="EMBL" id="NKG19691.1"/>
    </source>
</evidence>
<dbReference type="EMBL" id="JAAWVT010000001">
    <property type="protein sequence ID" value="NKG19691.1"/>
    <property type="molecule type" value="Genomic_DNA"/>
</dbReference>
<accession>A0ABX1G255</accession>
<evidence type="ECO:0000259" key="4">
    <source>
        <dbReference type="Pfam" id="PF03241"/>
    </source>
</evidence>
<dbReference type="Gene3D" id="1.10.3140.10">
    <property type="entry name" value="4-hydroxybutyryl-coa dehydratase, domain 1"/>
    <property type="match status" value="1"/>
</dbReference>